<accession>A0ABW1AQH3</accession>
<comment type="caution">
    <text evidence="12">The sequence shown here is derived from an EMBL/GenBank/DDBJ whole genome shotgun (WGS) entry which is preliminary data.</text>
</comment>
<dbReference type="InterPro" id="IPR042270">
    <property type="entry name" value="DusC_C"/>
</dbReference>
<feature type="site" description="Interacts with tRNA" evidence="9">
    <location>
        <position position="176"/>
    </location>
</feature>
<organism evidence="12 13">
    <name type="scientific">Thauera sinica</name>
    <dbReference type="NCBI Taxonomy" id="2665146"/>
    <lineage>
        <taxon>Bacteria</taxon>
        <taxon>Pseudomonadati</taxon>
        <taxon>Pseudomonadota</taxon>
        <taxon>Betaproteobacteria</taxon>
        <taxon>Rhodocyclales</taxon>
        <taxon>Zoogloeaceae</taxon>
        <taxon>Thauera</taxon>
    </lineage>
</organism>
<keyword evidence="13" id="KW-1185">Reference proteome</keyword>
<feature type="binding site" evidence="9">
    <location>
        <begin position="223"/>
        <end position="224"/>
    </location>
    <ligand>
        <name>FMN</name>
        <dbReference type="ChEBI" id="CHEBI:58210"/>
    </ligand>
</feature>
<keyword evidence="5 9" id="KW-0819">tRNA processing</keyword>
<keyword evidence="3 9" id="KW-0285">Flavoprotein</keyword>
<evidence type="ECO:0000256" key="5">
    <source>
        <dbReference type="ARBA" id="ARBA00022694"/>
    </source>
</evidence>
<evidence type="ECO:0000256" key="8">
    <source>
        <dbReference type="ARBA" id="ARBA00023002"/>
    </source>
</evidence>
<keyword evidence="8 9" id="KW-0560">Oxidoreductase</keyword>
<name>A0ABW1AQH3_9RHOO</name>
<sequence length="334" mass="36023">MHLLLAPMEGLLDDVLRAVITPCGGYDYAVTEFARVSGTLLPERFFRRIAPELANGSRTAGGTPVRVQLLGSDPACMADNAAQLARLAPSGIDLNFGCPAPTVNRHRGGAVLLDEPELVHAIAHAVCRATPAGVPVTAKMRLGVRDAGRAIECAQALADGGAAMLVVHARTKDEGYRPPAHWQWVGRIAEAVRVPVVANGEVWDAGDWRRCRAESGVGDVMLGRGAVADPFLARRLRAGRLETPDAAARALEWEELRGMLGEFRERVLRKVVPRHAPGRIKQWLNLLRRNFAQAEHLFQQIRGLGTMPDIDRAFAAAGVRVASAGADAMLRRSA</sequence>
<dbReference type="PANTHER" id="PTHR11082:SF26">
    <property type="entry name" value="TRNA-DIHYDROURIDINE(16) SYNTHASE"/>
    <property type="match status" value="1"/>
</dbReference>
<dbReference type="Pfam" id="PF01207">
    <property type="entry name" value="Dus"/>
    <property type="match status" value="1"/>
</dbReference>
<dbReference type="Gene3D" id="3.20.20.70">
    <property type="entry name" value="Aldolase class I"/>
    <property type="match status" value="1"/>
</dbReference>
<feature type="binding site" evidence="9">
    <location>
        <position position="68"/>
    </location>
    <ligand>
        <name>FMN</name>
        <dbReference type="ChEBI" id="CHEBI:58210"/>
    </ligand>
</feature>
<feature type="site" description="Interacts with tRNA; defines subfamily-specific binding signature" evidence="9">
    <location>
        <position position="35"/>
    </location>
</feature>
<evidence type="ECO:0000259" key="11">
    <source>
        <dbReference type="Pfam" id="PF01207"/>
    </source>
</evidence>
<keyword evidence="4 9" id="KW-0288">FMN</keyword>
<dbReference type="HAMAP" id="MF_02043">
    <property type="entry name" value="DusC_subfam"/>
    <property type="match status" value="1"/>
</dbReference>
<protein>
    <recommendedName>
        <fullName evidence="9">tRNA-dihydrouridine(16) synthase</fullName>
        <ecNumber evidence="9">1.3.1.-</ecNumber>
    </recommendedName>
    <alternativeName>
        <fullName evidence="9">U16-specific dihydrouridine synthase</fullName>
        <shortName evidence="9">U16-specific Dus</shortName>
    </alternativeName>
    <alternativeName>
        <fullName evidence="9">tRNA-dihydrouridine synthase C</fullName>
    </alternativeName>
</protein>
<proteinExistence type="inferred from homology"/>
<evidence type="ECO:0000256" key="1">
    <source>
        <dbReference type="ARBA" id="ARBA00001917"/>
    </source>
</evidence>
<evidence type="ECO:0000256" key="10">
    <source>
        <dbReference type="PIRNR" id="PIRNR006621"/>
    </source>
</evidence>
<feature type="site" description="Interacts with tRNA" evidence="9">
    <location>
        <position position="95"/>
    </location>
</feature>
<dbReference type="PROSITE" id="PS01136">
    <property type="entry name" value="UPF0034"/>
    <property type="match status" value="1"/>
</dbReference>
<keyword evidence="7 9" id="KW-0694">RNA-binding</keyword>
<comment type="similarity">
    <text evidence="10">Belongs to the dus family.</text>
</comment>
<comment type="catalytic activity">
    <reaction evidence="9">
        <text>5,6-dihydrouridine(16) in tRNA + NADP(+) = uridine(16) in tRNA + NADPH + H(+)</text>
        <dbReference type="Rhea" id="RHEA:53376"/>
        <dbReference type="Rhea" id="RHEA-COMP:13543"/>
        <dbReference type="Rhea" id="RHEA-COMP:13544"/>
        <dbReference type="ChEBI" id="CHEBI:15378"/>
        <dbReference type="ChEBI" id="CHEBI:57783"/>
        <dbReference type="ChEBI" id="CHEBI:58349"/>
        <dbReference type="ChEBI" id="CHEBI:65315"/>
        <dbReference type="ChEBI" id="CHEBI:74443"/>
    </reaction>
</comment>
<dbReference type="InterPro" id="IPR018517">
    <property type="entry name" value="tRNA_hU_synthase_CS"/>
</dbReference>
<evidence type="ECO:0000256" key="2">
    <source>
        <dbReference type="ARBA" id="ARBA00022555"/>
    </source>
</evidence>
<evidence type="ECO:0000256" key="7">
    <source>
        <dbReference type="ARBA" id="ARBA00022884"/>
    </source>
</evidence>
<evidence type="ECO:0000256" key="4">
    <source>
        <dbReference type="ARBA" id="ARBA00022643"/>
    </source>
</evidence>
<dbReference type="Gene3D" id="1.20.225.30">
    <property type="entry name" value="Dihydrouridine synthase, C-terminal recognition domain"/>
    <property type="match status" value="1"/>
</dbReference>
<comment type="caution">
    <text evidence="9">Lacks conserved residue(s) required for the propagation of feature annotation.</text>
</comment>
<feature type="binding site" evidence="9">
    <location>
        <position position="139"/>
    </location>
    <ligand>
        <name>FMN</name>
        <dbReference type="ChEBI" id="CHEBI:58210"/>
    </ligand>
</feature>
<dbReference type="SUPFAM" id="SSF51395">
    <property type="entry name" value="FMN-linked oxidoreductases"/>
    <property type="match status" value="1"/>
</dbReference>
<comment type="catalytic activity">
    <reaction evidence="9">
        <text>5,6-dihydrouridine(16) in tRNA + NAD(+) = uridine(16) in tRNA + NADH + H(+)</text>
        <dbReference type="Rhea" id="RHEA:53380"/>
        <dbReference type="Rhea" id="RHEA-COMP:13543"/>
        <dbReference type="Rhea" id="RHEA-COMP:13544"/>
        <dbReference type="ChEBI" id="CHEBI:15378"/>
        <dbReference type="ChEBI" id="CHEBI:57540"/>
        <dbReference type="ChEBI" id="CHEBI:57945"/>
        <dbReference type="ChEBI" id="CHEBI:65315"/>
        <dbReference type="ChEBI" id="CHEBI:74443"/>
    </reaction>
</comment>
<comment type="function">
    <text evidence="9">Catalyzes the synthesis of 5,6-dihydrouridine (D), a modified base found in the D-loop of most tRNAs, via the reduction of the C5-C6 double bond in target uridines. Specifically modifies U16 in tRNAs.</text>
</comment>
<evidence type="ECO:0000313" key="13">
    <source>
        <dbReference type="Proteomes" id="UP001595974"/>
    </source>
</evidence>
<reference evidence="13" key="1">
    <citation type="journal article" date="2019" name="Int. J. Syst. Evol. Microbiol.">
        <title>The Global Catalogue of Microorganisms (GCM) 10K type strain sequencing project: providing services to taxonomists for standard genome sequencing and annotation.</title>
        <authorList>
            <consortium name="The Broad Institute Genomics Platform"/>
            <consortium name="The Broad Institute Genome Sequencing Center for Infectious Disease"/>
            <person name="Wu L."/>
            <person name="Ma J."/>
        </authorList>
    </citation>
    <scope>NUCLEOTIDE SEQUENCE [LARGE SCALE GENOMIC DNA]</scope>
    <source>
        <strain evidence="13">SHR3</strain>
    </source>
</reference>
<feature type="domain" description="DUS-like FMN-binding" evidence="11">
    <location>
        <begin position="4"/>
        <end position="288"/>
    </location>
</feature>
<dbReference type="EC" id="1.3.1.-" evidence="9"/>
<feature type="site" description="Interacts with tRNA; defines subfamily-specific binding signature" evidence="9">
    <location>
        <position position="281"/>
    </location>
</feature>
<evidence type="ECO:0000256" key="3">
    <source>
        <dbReference type="ARBA" id="ARBA00022630"/>
    </source>
</evidence>
<dbReference type="InterPro" id="IPR032886">
    <property type="entry name" value="DusC"/>
</dbReference>
<dbReference type="Proteomes" id="UP001595974">
    <property type="component" value="Unassembled WGS sequence"/>
</dbReference>
<dbReference type="InterPro" id="IPR035587">
    <property type="entry name" value="DUS-like_FMN-bd"/>
</dbReference>
<feature type="binding site" evidence="9">
    <location>
        <begin position="199"/>
        <end position="201"/>
    </location>
    <ligand>
        <name>FMN</name>
        <dbReference type="ChEBI" id="CHEBI:58210"/>
    </ligand>
</feature>
<gene>
    <name evidence="9" type="primary">dusC</name>
    <name evidence="12" type="ORF">ACFPTN_08510</name>
</gene>
<comment type="cofactor">
    <cofactor evidence="1 9 10">
        <name>FMN</name>
        <dbReference type="ChEBI" id="CHEBI:58210"/>
    </cofactor>
</comment>
<dbReference type="InterPro" id="IPR001269">
    <property type="entry name" value="DUS_fam"/>
</dbReference>
<evidence type="ECO:0000313" key="12">
    <source>
        <dbReference type="EMBL" id="MFC5769414.1"/>
    </source>
</evidence>
<dbReference type="PIRSF" id="PIRSF006621">
    <property type="entry name" value="Dus"/>
    <property type="match status" value="1"/>
</dbReference>
<dbReference type="EMBL" id="JBHSOG010000030">
    <property type="protein sequence ID" value="MFC5769414.1"/>
    <property type="molecule type" value="Genomic_DNA"/>
</dbReference>
<dbReference type="PANTHER" id="PTHR11082">
    <property type="entry name" value="TRNA-DIHYDROURIDINE SYNTHASE"/>
    <property type="match status" value="1"/>
</dbReference>
<evidence type="ECO:0000256" key="6">
    <source>
        <dbReference type="ARBA" id="ARBA00022857"/>
    </source>
</evidence>
<dbReference type="InterPro" id="IPR013785">
    <property type="entry name" value="Aldolase_TIM"/>
</dbReference>
<evidence type="ECO:0000256" key="9">
    <source>
        <dbReference type="HAMAP-Rule" id="MF_02043"/>
    </source>
</evidence>
<feature type="active site" description="Proton donor" evidence="9">
    <location>
        <position position="98"/>
    </location>
</feature>
<keyword evidence="2 9" id="KW-0820">tRNA-binding</keyword>
<dbReference type="CDD" id="cd02801">
    <property type="entry name" value="DUS_like_FMN"/>
    <property type="match status" value="1"/>
</dbReference>
<feature type="site" description="Interacts with tRNA; defines subfamily-specific binding signature" evidence="9">
    <location>
        <position position="279"/>
    </location>
</feature>
<keyword evidence="6 9" id="KW-0521">NADP</keyword>
<dbReference type="RefSeq" id="WP_198363278.1">
    <property type="nucleotide sequence ID" value="NZ_JBHSOG010000030.1"/>
</dbReference>
<comment type="similarity">
    <text evidence="9">Belongs to the Dus family. DusC subfamily.</text>
</comment>
<feature type="site" description="Interacts with tRNA; defines subfamily-specific binding signature" evidence="9">
    <location>
        <position position="302"/>
    </location>
</feature>